<dbReference type="Pfam" id="PF13426">
    <property type="entry name" value="PAS_9"/>
    <property type="match status" value="2"/>
</dbReference>
<dbReference type="SMART" id="SM00387">
    <property type="entry name" value="HATPase_c"/>
    <property type="match status" value="1"/>
</dbReference>
<dbReference type="InterPro" id="IPR000014">
    <property type="entry name" value="PAS"/>
</dbReference>
<dbReference type="Pfam" id="PF00512">
    <property type="entry name" value="HisKA"/>
    <property type="match status" value="1"/>
</dbReference>
<feature type="domain" description="PAC" evidence="13">
    <location>
        <begin position="340"/>
        <end position="393"/>
    </location>
</feature>
<feature type="transmembrane region" description="Helical" evidence="10">
    <location>
        <begin position="120"/>
        <end position="140"/>
    </location>
</feature>
<dbReference type="InterPro" id="IPR036890">
    <property type="entry name" value="HATPase_C_sf"/>
</dbReference>
<feature type="transmembrane region" description="Helical" evidence="10">
    <location>
        <begin position="53"/>
        <end position="82"/>
    </location>
</feature>
<accession>A0ABQ1EDX6</accession>
<comment type="subcellular location">
    <subcellularLocation>
        <location evidence="2">Membrane</location>
    </subcellularLocation>
</comment>
<proteinExistence type="predicted"/>
<keyword evidence="10" id="KW-0812">Transmembrane</keyword>
<evidence type="ECO:0000256" key="5">
    <source>
        <dbReference type="ARBA" id="ARBA00022679"/>
    </source>
</evidence>
<organism evidence="14 15">
    <name type="scientific">Clostridium zeae</name>
    <dbReference type="NCBI Taxonomy" id="2759022"/>
    <lineage>
        <taxon>Bacteria</taxon>
        <taxon>Bacillati</taxon>
        <taxon>Bacillota</taxon>
        <taxon>Clostridia</taxon>
        <taxon>Eubacteriales</taxon>
        <taxon>Clostridiaceae</taxon>
        <taxon>Clostridium</taxon>
    </lineage>
</organism>
<dbReference type="CDD" id="cd00082">
    <property type="entry name" value="HisKA"/>
    <property type="match status" value="1"/>
</dbReference>
<dbReference type="PANTHER" id="PTHR42878">
    <property type="entry name" value="TWO-COMPONENT HISTIDINE KINASE"/>
    <property type="match status" value="1"/>
</dbReference>
<evidence type="ECO:0000313" key="14">
    <source>
        <dbReference type="EMBL" id="GFZ33016.1"/>
    </source>
</evidence>
<evidence type="ECO:0000256" key="4">
    <source>
        <dbReference type="ARBA" id="ARBA00022553"/>
    </source>
</evidence>
<evidence type="ECO:0000256" key="7">
    <source>
        <dbReference type="ARBA" id="ARBA00023012"/>
    </source>
</evidence>
<protein>
    <recommendedName>
        <fullName evidence="3">histidine kinase</fullName>
        <ecNumber evidence="3">2.7.13.3</ecNumber>
    </recommendedName>
</protein>
<reference evidence="14 15" key="1">
    <citation type="journal article" date="2021" name="Int. J. Syst. Evol. Microbiol.">
        <title>Clostridium zeae sp. nov., isolated from corn silage.</title>
        <authorList>
            <person name="Kobayashi H."/>
            <person name="Tanizawa Y."/>
            <person name="Yagura M."/>
            <person name="Sakamoto M."/>
            <person name="Ohkuma M."/>
            <person name="Tohno M."/>
        </authorList>
    </citation>
    <scope>NUCLEOTIDE SEQUENCE [LARGE SCALE GENOMIC DNA]</scope>
    <source>
        <strain evidence="14 15">CSC2</strain>
    </source>
</reference>
<dbReference type="InterPro" id="IPR003661">
    <property type="entry name" value="HisK_dim/P_dom"/>
</dbReference>
<keyword evidence="7" id="KW-0902">Two-component regulatory system</keyword>
<dbReference type="InterPro" id="IPR035965">
    <property type="entry name" value="PAS-like_dom_sf"/>
</dbReference>
<evidence type="ECO:0000259" key="11">
    <source>
        <dbReference type="PROSITE" id="PS50109"/>
    </source>
</evidence>
<dbReference type="Gene3D" id="3.30.450.20">
    <property type="entry name" value="PAS domain"/>
    <property type="match status" value="2"/>
</dbReference>
<dbReference type="EMBL" id="BMBA01000004">
    <property type="protein sequence ID" value="GFZ33016.1"/>
    <property type="molecule type" value="Genomic_DNA"/>
</dbReference>
<keyword evidence="5" id="KW-0808">Transferase</keyword>
<evidence type="ECO:0000256" key="10">
    <source>
        <dbReference type="SAM" id="Phobius"/>
    </source>
</evidence>
<evidence type="ECO:0000256" key="6">
    <source>
        <dbReference type="ARBA" id="ARBA00022777"/>
    </source>
</evidence>
<feature type="transmembrane region" description="Helical" evidence="10">
    <location>
        <begin position="198"/>
        <end position="217"/>
    </location>
</feature>
<dbReference type="InterPro" id="IPR005467">
    <property type="entry name" value="His_kinase_dom"/>
</dbReference>
<evidence type="ECO:0000256" key="9">
    <source>
        <dbReference type="SAM" id="Coils"/>
    </source>
</evidence>
<dbReference type="SMART" id="SM00091">
    <property type="entry name" value="PAS"/>
    <property type="match status" value="2"/>
</dbReference>
<dbReference type="EC" id="2.7.13.3" evidence="3"/>
<feature type="domain" description="Histidine kinase" evidence="11">
    <location>
        <begin position="547"/>
        <end position="761"/>
    </location>
</feature>
<dbReference type="SUPFAM" id="SSF47384">
    <property type="entry name" value="Homodimeric domain of signal transducing histidine kinase"/>
    <property type="match status" value="1"/>
</dbReference>
<dbReference type="SUPFAM" id="SSF55785">
    <property type="entry name" value="PYP-like sensor domain (PAS domain)"/>
    <property type="match status" value="2"/>
</dbReference>
<sequence length="761" mass="89002">MKKSIKLIPRFSKEQHYKINISIICGIICYLSFFYMFGVSYNNTKFNIQWNFIFPFLVSISWGGLYGLISATLGSVGFYTLIIKYDSNIIYYVSFFQTFMCILFQSIGTRERVKNNKFYYNIYFIQFMFILLCSIFYLSIYHNISSAKSYDIYIMIIKSIISELTIISLCEALLLLPIIRKLFLLEVKSYSKNNYHTIGLAIATTVACFVLGNYIYYSKVYINYTLSGLLNIQPGLEVFLYLFLIFNLVSSTTIVKSFEQSIKKNELIDRAYIKYYNIFNNFYDIYFETDLEGQIKVVSPSVKDILGYNIEEFINKNIKQIYLEPSRREAFIEEIIKNKKVTNFEILSPHKDGRVVNIAINAKISMDEDGKPIIIGVSRDITEVVEARKLQRENEKKYKELFNKMLSGYFITEPVFDEEKNLIDFTFVEINPSFEKHTVIKLKDALGKRWIEVFGHKNKNLGIYNKVLRTGESEEYEVFNPHTREYYFVYAFKIDDNHVGVIFRNITKDKNAMEEIKRLNESLEHRVEVRTNELKNAMEELEAFNYTVSHDLKSPLRAIDGYISIIEEEYGENLENSLYEMLRSTRKICDDMIILINKLLHYSTTSKLEIFKEQVYMKDLFIEVFNELKSFNLEMKDALEIDTALPMVMADRILLRQVIYNILSNAIKFTRNKTNALINIGCSESKNEYIFYVKDNGVGFDMKYANKLFGIFQRMHSQEEFEGTGIGLATVKKIISKHGGRTWIEGKVNSGTIIYFTLPVK</sequence>
<dbReference type="Gene3D" id="1.10.287.130">
    <property type="match status" value="1"/>
</dbReference>
<dbReference type="InterPro" id="IPR004358">
    <property type="entry name" value="Sig_transdc_His_kin-like_C"/>
</dbReference>
<evidence type="ECO:0000256" key="8">
    <source>
        <dbReference type="ARBA" id="ARBA00023136"/>
    </source>
</evidence>
<comment type="caution">
    <text evidence="14">The sequence shown here is derived from an EMBL/GenBank/DDBJ whole genome shotgun (WGS) entry which is preliminary data.</text>
</comment>
<evidence type="ECO:0000313" key="15">
    <source>
        <dbReference type="Proteomes" id="UP000663802"/>
    </source>
</evidence>
<dbReference type="NCBIfam" id="TIGR00229">
    <property type="entry name" value="sensory_box"/>
    <property type="match status" value="1"/>
</dbReference>
<evidence type="ECO:0000256" key="1">
    <source>
        <dbReference type="ARBA" id="ARBA00000085"/>
    </source>
</evidence>
<name>A0ABQ1EDX6_9CLOT</name>
<dbReference type="RefSeq" id="WP_206871262.1">
    <property type="nucleotide sequence ID" value="NZ_BMBA01000004.1"/>
</dbReference>
<dbReference type="PROSITE" id="PS50109">
    <property type="entry name" value="HIS_KIN"/>
    <property type="match status" value="1"/>
</dbReference>
<keyword evidence="8 10" id="KW-0472">Membrane</keyword>
<comment type="catalytic activity">
    <reaction evidence="1">
        <text>ATP + protein L-histidine = ADP + protein N-phospho-L-histidine.</text>
        <dbReference type="EC" id="2.7.13.3"/>
    </reaction>
</comment>
<feature type="transmembrane region" description="Helical" evidence="10">
    <location>
        <begin position="238"/>
        <end position="258"/>
    </location>
</feature>
<dbReference type="InterPro" id="IPR050351">
    <property type="entry name" value="BphY/WalK/GraS-like"/>
</dbReference>
<feature type="transmembrane region" description="Helical" evidence="10">
    <location>
        <begin position="152"/>
        <end position="178"/>
    </location>
</feature>
<evidence type="ECO:0000259" key="13">
    <source>
        <dbReference type="PROSITE" id="PS50113"/>
    </source>
</evidence>
<feature type="transmembrane region" description="Helical" evidence="10">
    <location>
        <begin position="89"/>
        <end position="108"/>
    </location>
</feature>
<dbReference type="InterPro" id="IPR000700">
    <property type="entry name" value="PAS-assoc_C"/>
</dbReference>
<evidence type="ECO:0000256" key="3">
    <source>
        <dbReference type="ARBA" id="ARBA00012438"/>
    </source>
</evidence>
<keyword evidence="9" id="KW-0175">Coiled coil</keyword>
<dbReference type="InterPro" id="IPR036097">
    <property type="entry name" value="HisK_dim/P_sf"/>
</dbReference>
<keyword evidence="15" id="KW-1185">Reference proteome</keyword>
<dbReference type="Gene3D" id="3.30.565.10">
    <property type="entry name" value="Histidine kinase-like ATPase, C-terminal domain"/>
    <property type="match status" value="1"/>
</dbReference>
<feature type="coiled-coil region" evidence="9">
    <location>
        <begin position="506"/>
        <end position="540"/>
    </location>
</feature>
<dbReference type="PROSITE" id="PS50113">
    <property type="entry name" value="PAC"/>
    <property type="match status" value="1"/>
</dbReference>
<dbReference type="PANTHER" id="PTHR42878:SF15">
    <property type="entry name" value="BACTERIOPHYTOCHROME"/>
    <property type="match status" value="1"/>
</dbReference>
<keyword evidence="4" id="KW-0597">Phosphoprotein</keyword>
<dbReference type="SUPFAM" id="SSF55874">
    <property type="entry name" value="ATPase domain of HSP90 chaperone/DNA topoisomerase II/histidine kinase"/>
    <property type="match status" value="1"/>
</dbReference>
<evidence type="ECO:0000259" key="12">
    <source>
        <dbReference type="PROSITE" id="PS50112"/>
    </source>
</evidence>
<dbReference type="SMART" id="SM00388">
    <property type="entry name" value="HisKA"/>
    <property type="match status" value="1"/>
</dbReference>
<feature type="transmembrane region" description="Helical" evidence="10">
    <location>
        <begin position="21"/>
        <end position="41"/>
    </location>
</feature>
<dbReference type="InterPro" id="IPR003594">
    <property type="entry name" value="HATPase_dom"/>
</dbReference>
<dbReference type="PRINTS" id="PR00344">
    <property type="entry name" value="BCTRLSENSOR"/>
</dbReference>
<evidence type="ECO:0000256" key="2">
    <source>
        <dbReference type="ARBA" id="ARBA00004370"/>
    </source>
</evidence>
<feature type="domain" description="PAS" evidence="12">
    <location>
        <begin position="271"/>
        <end position="335"/>
    </location>
</feature>
<dbReference type="PROSITE" id="PS50112">
    <property type="entry name" value="PAS"/>
    <property type="match status" value="1"/>
</dbReference>
<dbReference type="Pfam" id="PF02518">
    <property type="entry name" value="HATPase_c"/>
    <property type="match status" value="1"/>
</dbReference>
<dbReference type="CDD" id="cd00130">
    <property type="entry name" value="PAS"/>
    <property type="match status" value="1"/>
</dbReference>
<keyword evidence="10" id="KW-1133">Transmembrane helix</keyword>
<keyword evidence="6" id="KW-0418">Kinase</keyword>
<gene>
    <name evidence="14" type="ORF">CSC2_35420</name>
</gene>
<dbReference type="Proteomes" id="UP000663802">
    <property type="component" value="Unassembled WGS sequence"/>
</dbReference>